<accession>A0A8S1MZK3</accession>
<dbReference type="PROSITE" id="PS50090">
    <property type="entry name" value="MYB_LIKE"/>
    <property type="match status" value="2"/>
</dbReference>
<proteinExistence type="predicted"/>
<dbReference type="GO" id="GO:0005634">
    <property type="term" value="C:nucleus"/>
    <property type="evidence" value="ECO:0007669"/>
    <property type="project" value="TreeGrafter"/>
</dbReference>
<feature type="domain" description="HTH myb-type" evidence="2">
    <location>
        <begin position="59"/>
        <end position="113"/>
    </location>
</feature>
<dbReference type="EMBL" id="CAJJDN010000043">
    <property type="protein sequence ID" value="CAD8082365.1"/>
    <property type="molecule type" value="Genomic_DNA"/>
</dbReference>
<dbReference type="Proteomes" id="UP000692954">
    <property type="component" value="Unassembled WGS sequence"/>
</dbReference>
<dbReference type="InterPro" id="IPR017930">
    <property type="entry name" value="Myb_dom"/>
</dbReference>
<comment type="caution">
    <text evidence="3">The sequence shown here is derived from an EMBL/GenBank/DDBJ whole genome shotgun (WGS) entry which is preliminary data.</text>
</comment>
<sequence length="345" mass="42090">MKEYRQSWSQEEDQMLQELYKICGDKWKKIAELLHLRQKQQRKIRTAAACRERYQNILKPSLNKNEWTREEEQKLFQLQKLYGNCWTKITIKMRNRSELICKNYFYATIRRVLRRLSKQVGILKPSQMLKSIKPSVLMSIYLERNQESQMVFREEVRLQLKQMITKYQFIQKEENIQINYDEIQNIKQLIQGLVDANHQYLELKGGFQVQKKTKSNILISKQIQLELEEERIIKRIKQQKKLFVIRKRKSQNQPQLQEQNLKNSSFNEDKCFKKQITNYNCKTSDNQLQIQEQYNLYQTQAYLQNYLAYSKYISLYQLQYGNLFDPSMYFCNQYIHYPFQIQQRL</sequence>
<dbReference type="PROSITE" id="PS51294">
    <property type="entry name" value="HTH_MYB"/>
    <property type="match status" value="2"/>
</dbReference>
<dbReference type="OrthoDB" id="2143914at2759"/>
<evidence type="ECO:0000313" key="3">
    <source>
        <dbReference type="EMBL" id="CAD8082365.1"/>
    </source>
</evidence>
<dbReference type="Pfam" id="PF13921">
    <property type="entry name" value="Myb_DNA-bind_6"/>
    <property type="match status" value="1"/>
</dbReference>
<feature type="domain" description="HTH myb-type" evidence="2">
    <location>
        <begin position="1"/>
        <end position="58"/>
    </location>
</feature>
<dbReference type="GO" id="GO:0000981">
    <property type="term" value="F:DNA-binding transcription factor activity, RNA polymerase II-specific"/>
    <property type="evidence" value="ECO:0007669"/>
    <property type="project" value="TreeGrafter"/>
</dbReference>
<evidence type="ECO:0000259" key="2">
    <source>
        <dbReference type="PROSITE" id="PS51294"/>
    </source>
</evidence>
<dbReference type="AlphaFoldDB" id="A0A8S1MZK3"/>
<feature type="domain" description="Myb-like" evidence="1">
    <location>
        <begin position="59"/>
        <end position="109"/>
    </location>
</feature>
<dbReference type="PANTHER" id="PTHR45614:SF274">
    <property type="entry name" value="MYB-LIKE DNA-BINDING PROTEIN"/>
    <property type="match status" value="1"/>
</dbReference>
<gene>
    <name evidence="3" type="ORF">PSON_ATCC_30995.1.T0430154</name>
</gene>
<reference evidence="3" key="1">
    <citation type="submission" date="2021-01" db="EMBL/GenBank/DDBJ databases">
        <authorList>
            <consortium name="Genoscope - CEA"/>
            <person name="William W."/>
        </authorList>
    </citation>
    <scope>NUCLEOTIDE SEQUENCE</scope>
</reference>
<dbReference type="InterPro" id="IPR050560">
    <property type="entry name" value="MYB_TF"/>
</dbReference>
<keyword evidence="4" id="KW-1185">Reference proteome</keyword>
<name>A0A8S1MZK3_9CILI</name>
<evidence type="ECO:0000259" key="1">
    <source>
        <dbReference type="PROSITE" id="PS50090"/>
    </source>
</evidence>
<protein>
    <recommendedName>
        <fullName evidence="5">Myb-like DNA-binding domain protein</fullName>
    </recommendedName>
</protein>
<dbReference type="SMART" id="SM00717">
    <property type="entry name" value="SANT"/>
    <property type="match status" value="2"/>
</dbReference>
<dbReference type="InterPro" id="IPR001005">
    <property type="entry name" value="SANT/Myb"/>
</dbReference>
<dbReference type="PANTHER" id="PTHR45614">
    <property type="entry name" value="MYB PROTEIN-RELATED"/>
    <property type="match status" value="1"/>
</dbReference>
<dbReference type="CDD" id="cd00167">
    <property type="entry name" value="SANT"/>
    <property type="match status" value="2"/>
</dbReference>
<evidence type="ECO:0008006" key="5">
    <source>
        <dbReference type="Google" id="ProtNLM"/>
    </source>
</evidence>
<evidence type="ECO:0000313" key="4">
    <source>
        <dbReference type="Proteomes" id="UP000692954"/>
    </source>
</evidence>
<dbReference type="GO" id="GO:0000978">
    <property type="term" value="F:RNA polymerase II cis-regulatory region sequence-specific DNA binding"/>
    <property type="evidence" value="ECO:0007669"/>
    <property type="project" value="TreeGrafter"/>
</dbReference>
<feature type="domain" description="Myb-like" evidence="1">
    <location>
        <begin position="1"/>
        <end position="58"/>
    </location>
</feature>
<organism evidence="3 4">
    <name type="scientific">Paramecium sonneborni</name>
    <dbReference type="NCBI Taxonomy" id="65129"/>
    <lineage>
        <taxon>Eukaryota</taxon>
        <taxon>Sar</taxon>
        <taxon>Alveolata</taxon>
        <taxon>Ciliophora</taxon>
        <taxon>Intramacronucleata</taxon>
        <taxon>Oligohymenophorea</taxon>
        <taxon>Peniculida</taxon>
        <taxon>Parameciidae</taxon>
        <taxon>Paramecium</taxon>
    </lineage>
</organism>